<dbReference type="GO" id="GO:0016798">
    <property type="term" value="F:hydrolase activity, acting on glycosyl bonds"/>
    <property type="evidence" value="ECO:0007669"/>
    <property type="project" value="UniProtKB-KW"/>
</dbReference>
<evidence type="ECO:0000256" key="6">
    <source>
        <dbReference type="ARBA" id="ARBA00037986"/>
    </source>
</evidence>
<accession>A0A918UBH4</accession>
<organism evidence="9 10">
    <name type="scientific">Streptomyces poonensis</name>
    <dbReference type="NCBI Taxonomy" id="68255"/>
    <lineage>
        <taxon>Bacteria</taxon>
        <taxon>Bacillati</taxon>
        <taxon>Actinomycetota</taxon>
        <taxon>Actinomycetes</taxon>
        <taxon>Kitasatosporales</taxon>
        <taxon>Streptomycetaceae</taxon>
        <taxon>Streptomyces</taxon>
    </lineage>
</organism>
<evidence type="ECO:0000313" key="9">
    <source>
        <dbReference type="EMBL" id="GGY86265.1"/>
    </source>
</evidence>
<keyword evidence="2" id="KW-0378">Hydrolase</keyword>
<evidence type="ECO:0000256" key="8">
    <source>
        <dbReference type="SAM" id="SignalP"/>
    </source>
</evidence>
<reference evidence="9" key="1">
    <citation type="journal article" date="2014" name="Int. J. Syst. Evol. Microbiol.">
        <title>Complete genome sequence of Corynebacterium casei LMG S-19264T (=DSM 44701T), isolated from a smear-ripened cheese.</title>
        <authorList>
            <consortium name="US DOE Joint Genome Institute (JGI-PGF)"/>
            <person name="Walter F."/>
            <person name="Albersmeier A."/>
            <person name="Kalinowski J."/>
            <person name="Ruckert C."/>
        </authorList>
    </citation>
    <scope>NUCLEOTIDE SEQUENCE</scope>
    <source>
        <strain evidence="9">JCM 4815</strain>
    </source>
</reference>
<dbReference type="InterPro" id="IPR015943">
    <property type="entry name" value="WD40/YVTN_repeat-like_dom_sf"/>
</dbReference>
<evidence type="ECO:0000256" key="7">
    <source>
        <dbReference type="SAM" id="MobiDB-lite"/>
    </source>
</evidence>
<dbReference type="RefSeq" id="WP_189854032.1">
    <property type="nucleotide sequence ID" value="NZ_BMVW01000001.1"/>
</dbReference>
<dbReference type="GO" id="GO:0010411">
    <property type="term" value="P:xyloglucan metabolic process"/>
    <property type="evidence" value="ECO:0007669"/>
    <property type="project" value="TreeGrafter"/>
</dbReference>
<evidence type="ECO:0008006" key="11">
    <source>
        <dbReference type="Google" id="ProtNLM"/>
    </source>
</evidence>
<dbReference type="SUPFAM" id="SSF110296">
    <property type="entry name" value="Oligoxyloglucan reducing end-specific cellobiohydrolase"/>
    <property type="match status" value="2"/>
</dbReference>
<proteinExistence type="inferred from homology"/>
<name>A0A918UBH4_9ACTN</name>
<dbReference type="GO" id="GO:0000272">
    <property type="term" value="P:polysaccharide catabolic process"/>
    <property type="evidence" value="ECO:0007669"/>
    <property type="project" value="UniProtKB-KW"/>
</dbReference>
<feature type="chain" id="PRO_5037391506" description="1,4-beta-glucanase" evidence="8">
    <location>
        <begin position="34"/>
        <end position="760"/>
    </location>
</feature>
<reference evidence="9" key="2">
    <citation type="submission" date="2020-09" db="EMBL/GenBank/DDBJ databases">
        <authorList>
            <person name="Sun Q."/>
            <person name="Ohkuma M."/>
        </authorList>
    </citation>
    <scope>NUCLEOTIDE SEQUENCE</scope>
    <source>
        <strain evidence="9">JCM 4815</strain>
    </source>
</reference>
<dbReference type="PANTHER" id="PTHR43739">
    <property type="entry name" value="XYLOGLUCANASE (EUROFUNG)"/>
    <property type="match status" value="1"/>
</dbReference>
<gene>
    <name evidence="9" type="ORF">GCM10010365_00130</name>
</gene>
<comment type="similarity">
    <text evidence="6">Belongs to the glycosyl hydrolase 74 family.</text>
</comment>
<dbReference type="PROSITE" id="PS51318">
    <property type="entry name" value="TAT"/>
    <property type="match status" value="1"/>
</dbReference>
<sequence length="760" mass="80045">MPTPQPGRRTVLAGTTAAAALTAVPALGTRALAAGSTSGSTSGSATGTASGSAAEGVTYRWRNVVIGGTGFITGVLFHPSVRGLAYARTDIGGAYRWDDRAARWTPLTDHIGWDDWNLLGVEAMAVDPAHPDRLYLAVGTYTQSYASNGAVLRSDDRGATWTRTDLDVKLGANEDGRGAGERLLVDPRDSDTLWLGTRHDGLLKSTDRGATWAPADGFPAEASASGQGVTLLVAAGRTVYAGWGDGGAGGDGSAGVANLYRTPDGTTWEAVPGQPSGKAAKVPIRAAYDRHTRELYVTYADAPGPNGQSDGSVHKLRTSGGKWSEVTPVRPGGTTADGSADTFGYGGVAVDARRPGTVVVSTNNRWAAIDTVFRSTDGGRTWTSLKDSAVFDVSETPFLKWGEDKPKFGWWIQALALDPYDSKHLVYGTGATLYGTRDLKRWAPQIRGLEETSVRQLISPPVGEAHLISGLGDIGVMYHERLTASPSRGMAANPVFGTATGLAQAAARPSYVVRSGWGDHGNGAYSNDGGRTWAPFAAQPSIAKDAPGPIATNADGSALLWSFVHWDGTKYAAHRSTDNGATWSEVTSFPKGATPVADPADPTLFYAYDTDTGTLYASTDSGRSFTARAGGLPSGDSQFKVVAAPGRSGDLWLSTKWNGLYRSTDGGATFAKVESCWASYTVGFGKAARGADYPAIYQVGSTESITAVYRSDDEAKTWVRINDDAHQWGWTGEVIVGDPRVYGRVYLATNGRGIQYGEPV</sequence>
<comment type="caution">
    <text evidence="9">The sequence shown here is derived from an EMBL/GenBank/DDBJ whole genome shotgun (WGS) entry which is preliminary data.</text>
</comment>
<dbReference type="Proteomes" id="UP000622166">
    <property type="component" value="Unassembled WGS sequence"/>
</dbReference>
<keyword evidence="10" id="KW-1185">Reference proteome</keyword>
<dbReference type="PANTHER" id="PTHR43739:SF2">
    <property type="entry name" value="OLIGOXYLOGLUCAN-REDUCING END-SPECIFIC XYLOGLUCANASE-RELATED"/>
    <property type="match status" value="1"/>
</dbReference>
<evidence type="ECO:0000256" key="4">
    <source>
        <dbReference type="ARBA" id="ARBA00023295"/>
    </source>
</evidence>
<keyword evidence="5" id="KW-0624">Polysaccharide degradation</keyword>
<dbReference type="AlphaFoldDB" id="A0A918UBH4"/>
<keyword evidence="3" id="KW-0119">Carbohydrate metabolism</keyword>
<dbReference type="Gene3D" id="2.130.10.10">
    <property type="entry name" value="YVTN repeat-like/Quinoprotein amine dehydrogenase"/>
    <property type="match status" value="2"/>
</dbReference>
<dbReference type="InterPro" id="IPR052025">
    <property type="entry name" value="Xyloglucanase_GH74"/>
</dbReference>
<dbReference type="CDD" id="cd15482">
    <property type="entry name" value="Sialidase_non-viral"/>
    <property type="match status" value="3"/>
</dbReference>
<evidence type="ECO:0000256" key="2">
    <source>
        <dbReference type="ARBA" id="ARBA00022801"/>
    </source>
</evidence>
<evidence type="ECO:0000256" key="1">
    <source>
        <dbReference type="ARBA" id="ARBA00022729"/>
    </source>
</evidence>
<protein>
    <recommendedName>
        <fullName evidence="11">1,4-beta-glucanase</fullName>
    </recommendedName>
</protein>
<keyword evidence="4" id="KW-0326">Glycosidase</keyword>
<evidence type="ECO:0000256" key="5">
    <source>
        <dbReference type="ARBA" id="ARBA00023326"/>
    </source>
</evidence>
<keyword evidence="1 8" id="KW-0732">Signal</keyword>
<dbReference type="EMBL" id="BMVW01000001">
    <property type="protein sequence ID" value="GGY86265.1"/>
    <property type="molecule type" value="Genomic_DNA"/>
</dbReference>
<dbReference type="InterPro" id="IPR006311">
    <property type="entry name" value="TAT_signal"/>
</dbReference>
<feature type="region of interest" description="Disordered" evidence="7">
    <location>
        <begin position="301"/>
        <end position="338"/>
    </location>
</feature>
<feature type="signal peptide" evidence="8">
    <location>
        <begin position="1"/>
        <end position="33"/>
    </location>
</feature>
<evidence type="ECO:0000313" key="10">
    <source>
        <dbReference type="Proteomes" id="UP000622166"/>
    </source>
</evidence>
<evidence type="ECO:0000256" key="3">
    <source>
        <dbReference type="ARBA" id="ARBA00023277"/>
    </source>
</evidence>